<dbReference type="GO" id="GO:0003723">
    <property type="term" value="F:RNA binding"/>
    <property type="evidence" value="ECO:0007669"/>
    <property type="project" value="InterPro"/>
</dbReference>
<accession>A0A2L2YAG1</accession>
<proteinExistence type="evidence at transcript level"/>
<dbReference type="GO" id="GO:0016973">
    <property type="term" value="P:poly(A)+ mRNA export from nucleus"/>
    <property type="evidence" value="ECO:0007669"/>
    <property type="project" value="TreeGrafter"/>
</dbReference>
<name>A0A2L2YAG1_PARTP</name>
<dbReference type="PANTHER" id="PTHR12732">
    <property type="entry name" value="UNCHARACTERIZED PROTEASOME COMPONENT REGION PCI-CONTAINING"/>
    <property type="match status" value="1"/>
</dbReference>
<reference evidence="6" key="1">
    <citation type="journal article" date="2016" name="Mol. Ecol. Resour.">
        <title>Evaluation of the impact of RNA preservation methods of spiders for de novo transcriptome assembly.</title>
        <authorList>
            <person name="Kono N."/>
            <person name="Nakamura H."/>
            <person name="Ito Y."/>
            <person name="Tomita M."/>
            <person name="Arakawa K."/>
        </authorList>
    </citation>
    <scope>NUCLEOTIDE SEQUENCE</scope>
    <source>
        <tissue evidence="6">Whole body</tissue>
    </source>
</reference>
<evidence type="ECO:0000313" key="6">
    <source>
        <dbReference type="EMBL" id="LAA05123.1"/>
    </source>
</evidence>
<dbReference type="InterPro" id="IPR036388">
    <property type="entry name" value="WH-like_DNA-bd_sf"/>
</dbReference>
<dbReference type="Pfam" id="PF01399">
    <property type="entry name" value="PCI"/>
    <property type="match status" value="1"/>
</dbReference>
<dbReference type="InterPro" id="IPR000717">
    <property type="entry name" value="PCI_dom"/>
</dbReference>
<dbReference type="GO" id="GO:0070390">
    <property type="term" value="C:transcription export complex 2"/>
    <property type="evidence" value="ECO:0007669"/>
    <property type="project" value="TreeGrafter"/>
</dbReference>
<feature type="transmembrane region" description="Helical" evidence="4">
    <location>
        <begin position="248"/>
        <end position="269"/>
    </location>
</feature>
<keyword evidence="4" id="KW-0812">Transmembrane</keyword>
<dbReference type="Gene3D" id="1.10.10.10">
    <property type="entry name" value="Winged helix-like DNA-binding domain superfamily/Winged helix DNA-binding domain"/>
    <property type="match status" value="1"/>
</dbReference>
<dbReference type="FunFam" id="1.10.10.10:FF:000146">
    <property type="entry name" value="PCI domain-containing protein 2 homolog"/>
    <property type="match status" value="1"/>
</dbReference>
<evidence type="ECO:0000259" key="5">
    <source>
        <dbReference type="PROSITE" id="PS50250"/>
    </source>
</evidence>
<dbReference type="PANTHER" id="PTHR12732:SF0">
    <property type="entry name" value="PCI DOMAIN-CONTAINING PROTEIN 2"/>
    <property type="match status" value="1"/>
</dbReference>
<dbReference type="PROSITE" id="PS50250">
    <property type="entry name" value="PCI"/>
    <property type="match status" value="1"/>
</dbReference>
<evidence type="ECO:0000256" key="4">
    <source>
        <dbReference type="SAM" id="Phobius"/>
    </source>
</evidence>
<feature type="domain" description="PCI" evidence="5">
    <location>
        <begin position="208"/>
        <end position="393"/>
    </location>
</feature>
<evidence type="ECO:0000256" key="3">
    <source>
        <dbReference type="ARBA" id="ARBA00072421"/>
    </source>
</evidence>
<dbReference type="InterPro" id="IPR045114">
    <property type="entry name" value="Csn12-like"/>
</dbReference>
<dbReference type="GO" id="GO:0000973">
    <property type="term" value="P:post-transcriptional tethering of RNA polymerase II gene DNA at nuclear periphery"/>
    <property type="evidence" value="ECO:0007669"/>
    <property type="project" value="TreeGrafter"/>
</dbReference>
<dbReference type="GO" id="GO:0006368">
    <property type="term" value="P:transcription elongation by RNA polymerase II"/>
    <property type="evidence" value="ECO:0007669"/>
    <property type="project" value="TreeGrafter"/>
</dbReference>
<sequence length="402" mass="46772">MSHLSLNQYLSKVDNYLQSSDGIKVAEYLSIQDAHVMSSKIYSSNPDSSVKRIFDPPWDEVVLLHVRCIQEMHEGNYVEAYKHHFALVQTFTKILQTQKDENWGLPIMYTVCLDLRKLATKADLQLDKKEKPNEMLEKGADLLMGFFRICVGDNRSSTEDSKRWGILNLTNQLFKIYFKVNKLHLLKPLIRVIESSNLKDQYPVAQRVTYKYFVGQQQMFQSKFKLADENLTFAFLHCHRGSKRNKQLILIFLITVKMVLGVMPSMYLLQKYDLMQFAEVAKAVRDGDLQRFGNALEASEDFFIKWGIRLVLEKLKIIIYRNLFKKVYLLLQTHIIPVGAFKAALNFRKEYQDDDPIEEEEVLCILSNLIQENKMKGYISYQHLKVVLSKQNAFPPLSSSSE</sequence>
<dbReference type="AlphaFoldDB" id="A0A2L2YAG1"/>
<organism evidence="6">
    <name type="scientific">Parasteatoda tepidariorum</name>
    <name type="common">Common house spider</name>
    <name type="synonym">Achaearanea tepidariorum</name>
    <dbReference type="NCBI Taxonomy" id="114398"/>
    <lineage>
        <taxon>Eukaryota</taxon>
        <taxon>Metazoa</taxon>
        <taxon>Ecdysozoa</taxon>
        <taxon>Arthropoda</taxon>
        <taxon>Chelicerata</taxon>
        <taxon>Arachnida</taxon>
        <taxon>Araneae</taxon>
        <taxon>Araneomorphae</taxon>
        <taxon>Entelegynae</taxon>
        <taxon>Araneoidea</taxon>
        <taxon>Theridiidae</taxon>
        <taxon>Parasteatoda</taxon>
    </lineage>
</organism>
<keyword evidence="4" id="KW-1133">Transmembrane helix</keyword>
<protein>
    <recommendedName>
        <fullName evidence="3">PCI domain-containing protein 2 homolog</fullName>
    </recommendedName>
    <alternativeName>
        <fullName evidence="2">CSN12-like protein</fullName>
    </alternativeName>
</protein>
<dbReference type="SMART" id="SM00753">
    <property type="entry name" value="PAM"/>
    <property type="match status" value="1"/>
</dbReference>
<comment type="similarity">
    <text evidence="1">Belongs to the CSN12 family.</text>
</comment>
<evidence type="ECO:0000256" key="2">
    <source>
        <dbReference type="ARBA" id="ARBA00033214"/>
    </source>
</evidence>
<dbReference type="GO" id="GO:0003690">
    <property type="term" value="F:double-stranded DNA binding"/>
    <property type="evidence" value="ECO:0007669"/>
    <property type="project" value="InterPro"/>
</dbReference>
<keyword evidence="4" id="KW-0472">Membrane</keyword>
<dbReference type="EMBL" id="IAAA01016624">
    <property type="protein sequence ID" value="LAA05123.1"/>
    <property type="molecule type" value="mRNA"/>
</dbReference>
<evidence type="ECO:0000256" key="1">
    <source>
        <dbReference type="ARBA" id="ARBA00025771"/>
    </source>
</evidence>
<dbReference type="OrthoDB" id="10252687at2759"/>